<dbReference type="InterPro" id="IPR036600">
    <property type="entry name" value="PAH_sf"/>
</dbReference>
<evidence type="ECO:0000256" key="2">
    <source>
        <dbReference type="ARBA" id="ARBA00023242"/>
    </source>
</evidence>
<accession>A0AA86V212</accession>
<evidence type="ECO:0000313" key="4">
    <source>
        <dbReference type="EMBL" id="CAI9973077.1"/>
    </source>
</evidence>
<dbReference type="GO" id="GO:0006355">
    <property type="term" value="P:regulation of DNA-templated transcription"/>
    <property type="evidence" value="ECO:0007669"/>
    <property type="project" value="InterPro"/>
</dbReference>
<keyword evidence="2 3" id="KW-0539">Nucleus</keyword>
<keyword evidence="6" id="KW-1185">Reference proteome</keyword>
<reference evidence="5 6" key="2">
    <citation type="submission" date="2024-07" db="EMBL/GenBank/DDBJ databases">
        <authorList>
            <person name="Akdeniz Z."/>
        </authorList>
    </citation>
    <scope>NUCLEOTIDE SEQUENCE [LARGE SCALE GENOMIC DNA]</scope>
</reference>
<dbReference type="InterPro" id="IPR003822">
    <property type="entry name" value="PAH"/>
</dbReference>
<comment type="caution">
    <text evidence="4">The sequence shown here is derived from an EMBL/GenBank/DDBJ whole genome shotgun (WGS) entry which is preliminary data.</text>
</comment>
<evidence type="ECO:0000256" key="3">
    <source>
        <dbReference type="PROSITE-ProRule" id="PRU00810"/>
    </source>
</evidence>
<evidence type="ECO:0000256" key="1">
    <source>
        <dbReference type="ARBA" id="ARBA00004123"/>
    </source>
</evidence>
<dbReference type="AlphaFoldDB" id="A0AA86V212"/>
<protein>
    <submittedName>
        <fullName evidence="4">Uncharacterized protein</fullName>
    </submittedName>
</protein>
<dbReference type="PROSITE" id="PS51477">
    <property type="entry name" value="PAH"/>
    <property type="match status" value="1"/>
</dbReference>
<reference evidence="4" key="1">
    <citation type="submission" date="2023-06" db="EMBL/GenBank/DDBJ databases">
        <authorList>
            <person name="Kurt Z."/>
        </authorList>
    </citation>
    <scope>NUCLEOTIDE SEQUENCE</scope>
</reference>
<dbReference type="SUPFAM" id="SSF47762">
    <property type="entry name" value="PAH2 domain"/>
    <property type="match status" value="1"/>
</dbReference>
<evidence type="ECO:0000313" key="5">
    <source>
        <dbReference type="EMBL" id="CAL6022575.1"/>
    </source>
</evidence>
<organism evidence="4">
    <name type="scientific">Hexamita inflata</name>
    <dbReference type="NCBI Taxonomy" id="28002"/>
    <lineage>
        <taxon>Eukaryota</taxon>
        <taxon>Metamonada</taxon>
        <taxon>Diplomonadida</taxon>
        <taxon>Hexamitidae</taxon>
        <taxon>Hexamitinae</taxon>
        <taxon>Hexamita</taxon>
    </lineage>
</organism>
<sequence>MNWQLQNFIDSAKCLLSYKVYNDFLTVFNQLPQQKLQNRIQWLQFILEISSFLSDFPELLSVFTQFLSDEWKQFCFGTLKICSIDETAEVFGLKNASEQKFQEIINNIKENTINQTQQEYRTKQSASIKQETKKMWEMMGILQGQMKCKKDDNGTV</sequence>
<dbReference type="Proteomes" id="UP001642409">
    <property type="component" value="Unassembled WGS sequence"/>
</dbReference>
<dbReference type="GO" id="GO:0005634">
    <property type="term" value="C:nucleus"/>
    <property type="evidence" value="ECO:0007669"/>
    <property type="project" value="UniProtKB-SubCell"/>
</dbReference>
<comment type="subcellular location">
    <subcellularLocation>
        <location evidence="1 3">Nucleus</location>
    </subcellularLocation>
</comment>
<proteinExistence type="predicted"/>
<dbReference type="EMBL" id="CAXDID020000091">
    <property type="protein sequence ID" value="CAL6022575.1"/>
    <property type="molecule type" value="Genomic_DNA"/>
</dbReference>
<evidence type="ECO:0000313" key="6">
    <source>
        <dbReference type="Proteomes" id="UP001642409"/>
    </source>
</evidence>
<name>A0AA86V212_9EUKA</name>
<dbReference type="EMBL" id="CATOUU010001118">
    <property type="protein sequence ID" value="CAI9973077.1"/>
    <property type="molecule type" value="Genomic_DNA"/>
</dbReference>
<gene>
    <name evidence="5" type="ORF">HINF_LOCUS28715</name>
    <name evidence="4" type="ORF">HINF_LOCUS60722</name>
</gene>